<comment type="subcellular location">
    <subcellularLocation>
        <location evidence="1">Cytoplasm</location>
    </subcellularLocation>
</comment>
<dbReference type="GO" id="GO:0005524">
    <property type="term" value="F:ATP binding"/>
    <property type="evidence" value="ECO:0007669"/>
    <property type="project" value="UniProtKB-KW"/>
</dbReference>
<evidence type="ECO:0000256" key="7">
    <source>
        <dbReference type="ARBA" id="ARBA00022840"/>
    </source>
</evidence>
<dbReference type="PATRIC" id="fig|1618727.3.peg.44"/>
<dbReference type="InterPro" id="IPR045864">
    <property type="entry name" value="aa-tRNA-synth_II/BPL/LPL"/>
</dbReference>
<dbReference type="GO" id="GO:0000049">
    <property type="term" value="F:tRNA binding"/>
    <property type="evidence" value="ECO:0007669"/>
    <property type="project" value="InterPro"/>
</dbReference>
<evidence type="ECO:0000256" key="1">
    <source>
        <dbReference type="ARBA" id="ARBA00004496"/>
    </source>
</evidence>
<evidence type="ECO:0000259" key="12">
    <source>
        <dbReference type="PROSITE" id="PS50862"/>
    </source>
</evidence>
<dbReference type="NCBIfam" id="TIGR00468">
    <property type="entry name" value="pheS"/>
    <property type="match status" value="1"/>
</dbReference>
<dbReference type="PANTHER" id="PTHR11538:SF41">
    <property type="entry name" value="PHENYLALANINE--TRNA LIGASE, MITOCHONDRIAL"/>
    <property type="match status" value="1"/>
</dbReference>
<evidence type="ECO:0000256" key="6">
    <source>
        <dbReference type="ARBA" id="ARBA00022741"/>
    </source>
</evidence>
<dbReference type="InterPro" id="IPR006195">
    <property type="entry name" value="aa-tRNA-synth_II"/>
</dbReference>
<evidence type="ECO:0000313" key="13">
    <source>
        <dbReference type="EMBL" id="KKP86039.1"/>
    </source>
</evidence>
<accession>A0A0G0CW28</accession>
<keyword evidence="7" id="KW-0067">ATP-binding</keyword>
<comment type="caution">
    <text evidence="13">The sequence shown here is derived from an EMBL/GenBank/DDBJ whole genome shotgun (WGS) entry which is preliminary data.</text>
</comment>
<dbReference type="AlphaFoldDB" id="A0A0G0CW28"/>
<dbReference type="SUPFAM" id="SSF55681">
    <property type="entry name" value="Class II aaRS and biotin synthetases"/>
    <property type="match status" value="1"/>
</dbReference>
<dbReference type="PROSITE" id="PS50862">
    <property type="entry name" value="AA_TRNA_LIGASE_II"/>
    <property type="match status" value="1"/>
</dbReference>
<evidence type="ECO:0000256" key="5">
    <source>
        <dbReference type="ARBA" id="ARBA00022723"/>
    </source>
</evidence>
<dbReference type="EMBL" id="LBQW01000001">
    <property type="protein sequence ID" value="KKP86039.1"/>
    <property type="molecule type" value="Genomic_DNA"/>
</dbReference>
<keyword evidence="3" id="KW-0963">Cytoplasm</keyword>
<protein>
    <recommendedName>
        <fullName evidence="2">phenylalanine--tRNA ligase</fullName>
        <ecNumber evidence="2">6.1.1.20</ecNumber>
    </recommendedName>
</protein>
<keyword evidence="8" id="KW-0460">Magnesium</keyword>
<dbReference type="GO" id="GO:0046872">
    <property type="term" value="F:metal ion binding"/>
    <property type="evidence" value="ECO:0007669"/>
    <property type="project" value="UniProtKB-KW"/>
</dbReference>
<dbReference type="Proteomes" id="UP000186383">
    <property type="component" value="Unassembled WGS sequence"/>
</dbReference>
<dbReference type="Gene3D" id="3.30.930.10">
    <property type="entry name" value="Bira Bifunctional Protein, Domain 2"/>
    <property type="match status" value="1"/>
</dbReference>
<dbReference type="PANTHER" id="PTHR11538">
    <property type="entry name" value="PHENYLALANYL-TRNA SYNTHETASE"/>
    <property type="match status" value="1"/>
</dbReference>
<keyword evidence="5" id="KW-0479">Metal-binding</keyword>
<evidence type="ECO:0000256" key="11">
    <source>
        <dbReference type="ARBA" id="ARBA00049255"/>
    </source>
</evidence>
<feature type="domain" description="Aminoacyl-transfer RNA synthetases class-II family profile" evidence="12">
    <location>
        <begin position="29"/>
        <end position="253"/>
    </location>
</feature>
<evidence type="ECO:0000256" key="8">
    <source>
        <dbReference type="ARBA" id="ARBA00022842"/>
    </source>
</evidence>
<sequence length="273" mass="30776">MDKGNQKGKPACNSYAESIASREHPLSLLAQEAYKVFSDMGFEIATGPELESEWYNFDVLNVSKDHPVRDMQDTFFIKALPDAFPQVLGSLGPQPQPDHSQKHTGSAFVLRTHTTNVTARAIEKAGKENRLPCAFISIGKVFRNEATDSTHEMQFFQIDGTMIGEDISIADLKGVLTHFYKKMLGDDVEMEFRPSFFPFVEPGLEVWLKFKNRWLEVMGAGMLHPNVLKNVGLDPKKVQGFAFGGGLDRIAMVKWNIPDVRLFYQGDLRLNQF</sequence>
<dbReference type="CDD" id="cd00496">
    <property type="entry name" value="PheRS_alpha_core"/>
    <property type="match status" value="1"/>
</dbReference>
<keyword evidence="4 13" id="KW-0436">Ligase</keyword>
<keyword evidence="10" id="KW-0030">Aminoacyl-tRNA synthetase</keyword>
<evidence type="ECO:0000256" key="9">
    <source>
        <dbReference type="ARBA" id="ARBA00022917"/>
    </source>
</evidence>
<organism evidence="13 14">
    <name type="scientific">Candidatus Nomurabacteria bacterium GW2011_GWA1_35_8</name>
    <dbReference type="NCBI Taxonomy" id="1618727"/>
    <lineage>
        <taxon>Bacteria</taxon>
        <taxon>Candidatus Nomuraibacteriota</taxon>
    </lineage>
</organism>
<keyword evidence="6" id="KW-0547">Nucleotide-binding</keyword>
<dbReference type="Pfam" id="PF01409">
    <property type="entry name" value="tRNA-synt_2d"/>
    <property type="match status" value="1"/>
</dbReference>
<dbReference type="InterPro" id="IPR002319">
    <property type="entry name" value="Phenylalanyl-tRNA_Synthase"/>
</dbReference>
<dbReference type="GO" id="GO:0006432">
    <property type="term" value="P:phenylalanyl-tRNA aminoacylation"/>
    <property type="evidence" value="ECO:0007669"/>
    <property type="project" value="InterPro"/>
</dbReference>
<evidence type="ECO:0000256" key="10">
    <source>
        <dbReference type="ARBA" id="ARBA00023146"/>
    </source>
</evidence>
<comment type="catalytic activity">
    <reaction evidence="11">
        <text>tRNA(Phe) + L-phenylalanine + ATP = L-phenylalanyl-tRNA(Phe) + AMP + diphosphate + H(+)</text>
        <dbReference type="Rhea" id="RHEA:19413"/>
        <dbReference type="Rhea" id="RHEA-COMP:9668"/>
        <dbReference type="Rhea" id="RHEA-COMP:9699"/>
        <dbReference type="ChEBI" id="CHEBI:15378"/>
        <dbReference type="ChEBI" id="CHEBI:30616"/>
        <dbReference type="ChEBI" id="CHEBI:33019"/>
        <dbReference type="ChEBI" id="CHEBI:58095"/>
        <dbReference type="ChEBI" id="CHEBI:78442"/>
        <dbReference type="ChEBI" id="CHEBI:78531"/>
        <dbReference type="ChEBI" id="CHEBI:456215"/>
        <dbReference type="EC" id="6.1.1.20"/>
    </reaction>
</comment>
<dbReference type="GO" id="GO:0005737">
    <property type="term" value="C:cytoplasm"/>
    <property type="evidence" value="ECO:0007669"/>
    <property type="project" value="UniProtKB-SubCell"/>
</dbReference>
<dbReference type="EC" id="6.1.1.20" evidence="2"/>
<dbReference type="InterPro" id="IPR004529">
    <property type="entry name" value="Phe-tRNA-synth_IIc_asu"/>
</dbReference>
<evidence type="ECO:0000313" key="14">
    <source>
        <dbReference type="Proteomes" id="UP000186383"/>
    </source>
</evidence>
<gene>
    <name evidence="13" type="ORF">UR88_C0001G0041</name>
</gene>
<name>A0A0G0CW28_9BACT</name>
<dbReference type="GO" id="GO:0004826">
    <property type="term" value="F:phenylalanine-tRNA ligase activity"/>
    <property type="evidence" value="ECO:0007669"/>
    <property type="project" value="UniProtKB-EC"/>
</dbReference>
<evidence type="ECO:0000256" key="4">
    <source>
        <dbReference type="ARBA" id="ARBA00022598"/>
    </source>
</evidence>
<evidence type="ECO:0000256" key="2">
    <source>
        <dbReference type="ARBA" id="ARBA00012814"/>
    </source>
</evidence>
<keyword evidence="9" id="KW-0648">Protein biosynthesis</keyword>
<proteinExistence type="predicted"/>
<evidence type="ECO:0000256" key="3">
    <source>
        <dbReference type="ARBA" id="ARBA00022490"/>
    </source>
</evidence>
<reference evidence="13 14" key="1">
    <citation type="journal article" date="2015" name="Nature">
        <title>rRNA introns, odd ribosomes, and small enigmatic genomes across a large radiation of phyla.</title>
        <authorList>
            <person name="Brown C.T."/>
            <person name="Hug L.A."/>
            <person name="Thomas B.C."/>
            <person name="Sharon I."/>
            <person name="Castelle C.J."/>
            <person name="Singh A."/>
            <person name="Wilkins M.J."/>
            <person name="Williams K.H."/>
            <person name="Banfield J.F."/>
        </authorList>
    </citation>
    <scope>NUCLEOTIDE SEQUENCE [LARGE SCALE GENOMIC DNA]</scope>
</reference>